<sequence length="93" mass="10670">MRMAICLNYELVKIRGTVAEYRFGNCLSDLDGIFEIDLPKLIGGEISMEAPINEVVRLKNNSQSQAMVNRVFGKIYKHYLENNEYPSKDGYYA</sequence>
<comment type="caution">
    <text evidence="1">The sequence shown here is derived from an EMBL/GenBank/DDBJ whole genome shotgun (WGS) entry which is preliminary data.</text>
</comment>
<gene>
    <name evidence="1" type="ORF">QOZ95_005620</name>
</gene>
<proteinExistence type="predicted"/>
<evidence type="ECO:0000313" key="1">
    <source>
        <dbReference type="EMBL" id="MDQ0497378.1"/>
    </source>
</evidence>
<dbReference type="Proteomes" id="UP001242811">
    <property type="component" value="Unassembled WGS sequence"/>
</dbReference>
<dbReference type="EMBL" id="JAUSWA010000082">
    <property type="protein sequence ID" value="MDQ0497378.1"/>
    <property type="molecule type" value="Genomic_DNA"/>
</dbReference>
<evidence type="ECO:0000313" key="2">
    <source>
        <dbReference type="Proteomes" id="UP001242811"/>
    </source>
</evidence>
<protein>
    <submittedName>
        <fullName evidence="1">Uncharacterized protein</fullName>
    </submittedName>
</protein>
<reference evidence="1 2" key="1">
    <citation type="submission" date="2023-07" db="EMBL/GenBank/DDBJ databases">
        <title>Genomic Encyclopedia of Type Strains, Phase IV (KMG-IV): sequencing the most valuable type-strain genomes for metagenomic binning, comparative biology and taxonomic classification.</title>
        <authorList>
            <person name="Goeker M."/>
        </authorList>
    </citation>
    <scope>NUCLEOTIDE SEQUENCE [LARGE SCALE GENOMIC DNA]</scope>
    <source>
        <strain evidence="1 2">DSM 14914</strain>
    </source>
</reference>
<organism evidence="1 2">
    <name type="scientific">Paenibacillus brasilensis</name>
    <dbReference type="NCBI Taxonomy" id="128574"/>
    <lineage>
        <taxon>Bacteria</taxon>
        <taxon>Bacillati</taxon>
        <taxon>Bacillota</taxon>
        <taxon>Bacilli</taxon>
        <taxon>Bacillales</taxon>
        <taxon>Paenibacillaceae</taxon>
        <taxon>Paenibacillus</taxon>
    </lineage>
</organism>
<accession>A0ABU0L7Z4</accession>
<keyword evidence="2" id="KW-1185">Reference proteome</keyword>
<name>A0ABU0L7Z4_9BACL</name>